<dbReference type="PANTHER" id="PTHR23028">
    <property type="entry name" value="ACETYLTRANSFERASE"/>
    <property type="match status" value="1"/>
</dbReference>
<keyword evidence="4" id="KW-1185">Reference proteome</keyword>
<evidence type="ECO:0000313" key="3">
    <source>
        <dbReference type="EMBL" id="AVR95316.1"/>
    </source>
</evidence>
<feature type="transmembrane region" description="Helical" evidence="1">
    <location>
        <begin position="30"/>
        <end position="48"/>
    </location>
</feature>
<dbReference type="GO" id="GO:0009103">
    <property type="term" value="P:lipopolysaccharide biosynthetic process"/>
    <property type="evidence" value="ECO:0007669"/>
    <property type="project" value="TreeGrafter"/>
</dbReference>
<accession>A0A2R4C6R9</accession>
<reference evidence="3 4" key="1">
    <citation type="submission" date="2018-03" db="EMBL/GenBank/DDBJ databases">
        <title>Massilia armeniaca sp. nov., isolated from desert soil.</title>
        <authorList>
            <person name="Huang H."/>
            <person name="Ren M."/>
        </authorList>
    </citation>
    <scope>NUCLEOTIDE SEQUENCE [LARGE SCALE GENOMIC DNA]</scope>
    <source>
        <strain evidence="3 4">ZMN-3</strain>
    </source>
</reference>
<proteinExistence type="predicted"/>
<feature type="transmembrane region" description="Helical" evidence="1">
    <location>
        <begin position="60"/>
        <end position="83"/>
    </location>
</feature>
<feature type="transmembrane region" description="Helical" evidence="1">
    <location>
        <begin position="295"/>
        <end position="313"/>
    </location>
</feature>
<protein>
    <recommendedName>
        <fullName evidence="2">Acyltransferase 3 domain-containing protein</fullName>
    </recommendedName>
</protein>
<name>A0A2R4C6R9_9BURK</name>
<dbReference type="GO" id="GO:0016747">
    <property type="term" value="F:acyltransferase activity, transferring groups other than amino-acyl groups"/>
    <property type="evidence" value="ECO:0007669"/>
    <property type="project" value="InterPro"/>
</dbReference>
<feature type="transmembrane region" description="Helical" evidence="1">
    <location>
        <begin position="171"/>
        <end position="188"/>
    </location>
</feature>
<feature type="transmembrane region" description="Helical" evidence="1">
    <location>
        <begin position="200"/>
        <end position="216"/>
    </location>
</feature>
<dbReference type="AlphaFoldDB" id="A0A2R4C6R9"/>
<dbReference type="OrthoDB" id="8772324at2"/>
<evidence type="ECO:0000313" key="4">
    <source>
        <dbReference type="Proteomes" id="UP000240505"/>
    </source>
</evidence>
<organism evidence="3 4">
    <name type="scientific">Pseudoduganella armeniaca</name>
    <dbReference type="NCBI Taxonomy" id="2072590"/>
    <lineage>
        <taxon>Bacteria</taxon>
        <taxon>Pseudomonadati</taxon>
        <taxon>Pseudomonadota</taxon>
        <taxon>Betaproteobacteria</taxon>
        <taxon>Burkholderiales</taxon>
        <taxon>Oxalobacteraceae</taxon>
        <taxon>Telluria group</taxon>
        <taxon>Pseudoduganella</taxon>
    </lineage>
</organism>
<keyword evidence="1" id="KW-1133">Transmembrane helix</keyword>
<sequence length="426" mass="47250">MKIEKVEPEAGSLASATAAPKKKSFSALNWLRFLAALYIVLFHTLKIYPSIQHTWLKASLSLGNLATSVFFVLSGFLLTYAYVVQKNGRKVDRRAFMLARFSNLYPLHIAGLLLSLIPISLMIVTKGGVAVPTEVSGSAMRVLGHGEFVAGLIMNVLLLNAWNPFYMSFNYPSWSLSALGCYYLLFPVIAPKIYRMKRPIVGLVILAVLFALPGVLADLLERTDVFTDGLLHRNPVVRFPLFLAGMMLCVHYSRTSDMGSPGQVFVLGAVVLATVLFGIWLQYHETHLHLIKNGMYYPASLAVIWLCVCLKPTQNARVRYWGERLGAASLPLFLLHGPLFQMFLPVEKVLMGIVNSPDWRVSSIVAAGREVEPSVALYSVYLIGLVLLCIQVQERLVAPLQVWIRNRYGAPKAAQPAVEERRSGTA</sequence>
<dbReference type="KEGG" id="masz:C9I28_05925"/>
<evidence type="ECO:0000256" key="1">
    <source>
        <dbReference type="SAM" id="Phobius"/>
    </source>
</evidence>
<keyword evidence="1" id="KW-0472">Membrane</keyword>
<feature type="transmembrane region" description="Helical" evidence="1">
    <location>
        <begin position="104"/>
        <end position="124"/>
    </location>
</feature>
<dbReference type="GO" id="GO:0016020">
    <property type="term" value="C:membrane"/>
    <property type="evidence" value="ECO:0007669"/>
    <property type="project" value="TreeGrafter"/>
</dbReference>
<gene>
    <name evidence="3" type="ORF">C9I28_05925</name>
</gene>
<evidence type="ECO:0000259" key="2">
    <source>
        <dbReference type="Pfam" id="PF01757"/>
    </source>
</evidence>
<dbReference type="Pfam" id="PF01757">
    <property type="entry name" value="Acyl_transf_3"/>
    <property type="match status" value="1"/>
</dbReference>
<dbReference type="InterPro" id="IPR002656">
    <property type="entry name" value="Acyl_transf_3_dom"/>
</dbReference>
<dbReference type="RefSeq" id="WP_107140667.1">
    <property type="nucleotide sequence ID" value="NZ_CP028324.1"/>
</dbReference>
<feature type="domain" description="Acyltransferase 3" evidence="2">
    <location>
        <begin position="27"/>
        <end position="388"/>
    </location>
</feature>
<feature type="transmembrane region" description="Helical" evidence="1">
    <location>
        <begin position="236"/>
        <end position="252"/>
    </location>
</feature>
<feature type="transmembrane region" description="Helical" evidence="1">
    <location>
        <begin position="264"/>
        <end position="283"/>
    </location>
</feature>
<keyword evidence="1" id="KW-0812">Transmembrane</keyword>
<dbReference type="InterPro" id="IPR050879">
    <property type="entry name" value="Acyltransferase_3"/>
</dbReference>
<dbReference type="Proteomes" id="UP000240505">
    <property type="component" value="Chromosome"/>
</dbReference>
<dbReference type="EMBL" id="CP028324">
    <property type="protein sequence ID" value="AVR95316.1"/>
    <property type="molecule type" value="Genomic_DNA"/>
</dbReference>
<dbReference type="PANTHER" id="PTHR23028:SF53">
    <property type="entry name" value="ACYL_TRANSF_3 DOMAIN-CONTAINING PROTEIN"/>
    <property type="match status" value="1"/>
</dbReference>